<feature type="domain" description="Myb-like" evidence="7">
    <location>
        <begin position="1602"/>
        <end position="1652"/>
    </location>
</feature>
<dbReference type="InterPro" id="IPR028919">
    <property type="entry name" value="Viral_movement"/>
</dbReference>
<feature type="region of interest" description="Disordered" evidence="6">
    <location>
        <begin position="870"/>
        <end position="913"/>
    </location>
</feature>
<dbReference type="PANTHER" id="PTHR46249:SF29">
    <property type="entry name" value="VIRAL MOVEMENT PROTEIN"/>
    <property type="match status" value="1"/>
</dbReference>
<dbReference type="InterPro" id="IPR056010">
    <property type="entry name" value="DUF7588"/>
</dbReference>
<dbReference type="InterPro" id="IPR017930">
    <property type="entry name" value="Myb_dom"/>
</dbReference>
<keyword evidence="11" id="KW-1185">Reference proteome</keyword>
<evidence type="ECO:0000313" key="10">
    <source>
        <dbReference type="EMBL" id="RZC11401.1"/>
    </source>
</evidence>
<keyword evidence="3" id="KW-0238">DNA-binding</keyword>
<dbReference type="Pfam" id="PF24496">
    <property type="entry name" value="DUF7588"/>
    <property type="match status" value="1"/>
</dbReference>
<evidence type="ECO:0000256" key="2">
    <source>
        <dbReference type="ARBA" id="ARBA00022737"/>
    </source>
</evidence>
<dbReference type="Pfam" id="PF00249">
    <property type="entry name" value="Myb_DNA-binding"/>
    <property type="match status" value="2"/>
</dbReference>
<dbReference type="GO" id="GO:0005634">
    <property type="term" value="C:nucleus"/>
    <property type="evidence" value="ECO:0007669"/>
    <property type="project" value="UniProtKB-SubCell"/>
</dbReference>
<feature type="compositionally biased region" description="Acidic residues" evidence="6">
    <location>
        <begin position="1517"/>
        <end position="1530"/>
    </location>
</feature>
<evidence type="ECO:0000259" key="8">
    <source>
        <dbReference type="PROSITE" id="PS50158"/>
    </source>
</evidence>
<keyword evidence="5" id="KW-0863">Zinc-finger</keyword>
<evidence type="ECO:0000259" key="7">
    <source>
        <dbReference type="PROSITE" id="PS50090"/>
    </source>
</evidence>
<feature type="region of interest" description="Disordered" evidence="6">
    <location>
        <begin position="1505"/>
        <end position="1530"/>
    </location>
</feature>
<evidence type="ECO:0000256" key="3">
    <source>
        <dbReference type="ARBA" id="ARBA00023125"/>
    </source>
</evidence>
<dbReference type="InterPro" id="IPR009057">
    <property type="entry name" value="Homeodomain-like_sf"/>
</dbReference>
<dbReference type="InterPro" id="IPR036875">
    <property type="entry name" value="Znf_CCHC_sf"/>
</dbReference>
<feature type="compositionally biased region" description="Polar residues" evidence="6">
    <location>
        <begin position="1684"/>
        <end position="1697"/>
    </location>
</feature>
<feature type="domain" description="Myb-like" evidence="7">
    <location>
        <begin position="1549"/>
        <end position="1601"/>
    </location>
</feature>
<evidence type="ECO:0000313" key="11">
    <source>
        <dbReference type="Proteomes" id="UP000289340"/>
    </source>
</evidence>
<dbReference type="SUPFAM" id="SSF46689">
    <property type="entry name" value="Homeodomain-like"/>
    <property type="match status" value="1"/>
</dbReference>
<feature type="region of interest" description="Disordered" evidence="6">
    <location>
        <begin position="1669"/>
        <end position="1698"/>
    </location>
</feature>
<evidence type="ECO:0000256" key="6">
    <source>
        <dbReference type="SAM" id="MobiDB-lite"/>
    </source>
</evidence>
<accession>A0A445KKP1</accession>
<dbReference type="SUPFAM" id="SSF57756">
    <property type="entry name" value="Retrovirus zinc finger-like domains"/>
    <property type="match status" value="1"/>
</dbReference>
<keyword evidence="5" id="KW-0862">Zinc</keyword>
<dbReference type="InterPro" id="IPR001878">
    <property type="entry name" value="Znf_CCHC"/>
</dbReference>
<dbReference type="InterPro" id="IPR001005">
    <property type="entry name" value="SANT/Myb"/>
</dbReference>
<dbReference type="PROSITE" id="PS50158">
    <property type="entry name" value="ZF_CCHC"/>
    <property type="match status" value="1"/>
</dbReference>
<dbReference type="Proteomes" id="UP000289340">
    <property type="component" value="Chromosome 5"/>
</dbReference>
<dbReference type="InterPro" id="IPR056648">
    <property type="entry name" value="DUF7746"/>
</dbReference>
<sequence>MSRLLRSFSRISFRSNSSSSSSSRNTNLLSDQDNQTQEVAPKHNLFDEEVRFEDINQNMDDWNIPEIPQDQLYVPETIKDKHNFDYIIKTVENNIPLGQDIGEEFHLLSKNSIYEHSRKYKYLHIGCVQVAIKPLIDMGIDAAVLMCLRDIRHNQFEDSLIGTVETSLGQGPIYFNCYPNKTVSLMDRNILDSMFLNIHFHGLDMKEGSIPAALIYRIQYKVMNTCASRVLLKPQKGETTLFITDMTKANVSLPRKIKWDEVTLPERWVMDKATPSIPRPAPTIEHIKQDNSGKVEITFNRRNSFSSRIEASRSEHESTRSIDKETLRKDFYSPENEPQRRWFFQHYKGANRKQIQDKFYEFVERVKINVLFFDWFHAYAIRKDIDYPWKQDIIGDPATNVITNWQVKDGELIQSELPPATQYQLPNIKDSNNKPVMAIPFKTKDVNEEITSKDIKSLMEQANYTNKYLQALGETIKTKVVPKQKPIEETSPKIPIEKPLFKPFKVSEKAKRKIRELRKTKSLIEGVGDNHSELLNKIGSLLKVIPDTPQASENTSKMVTRSISKLINVINEDSDQNSDNTTEIGSVSEKNINPINSKHWKTPSKLYYQRPTAPDLLLEERGENNFKSFSANNIYEWNIDAQTEYNIMNTLQHMTMVATAYQTSHECSEETIIDILVAGFSGQLKGWWDNYLTNEEKSKIYSAVKTDLNGKVITNDDDKEIPDAVNTLIFTIAQHFIGDPSLWKDRSAELLSNLKCRTLADFRWYRDTFLTRVYTREDSQRPFWKEKFLAGLPRSLGDKVRDKIRSQSANGDIPYESLSYGQLISYVQKVALKICQDDKIQRQLAKEKAQTKRDLGSFCEQFGLPACPKQKKKQSSKKEIHENKPINTKRFPRRRYSHKPSTSRGMENPKQKTKSKITCYNCGKQGHISKYCRLKRKLRNLNLEPAIEEQINNLLIETSEEETETSSSVLSDENLNLIQQDDQLSSTDDDDGQINTLTREQDLWFEAINSIPDPQEKKVFLEKLKKTLENTSRAPQIHYLTTLPVNSYKKVVMPPKASGISLRGGRSTGKGARLALPEPTMKKSSTSSGSPTQAGSSTQKTNLEGSSTQIASIKPEPSTQESPKPATAKQTSADYAWPIETLQALQDMGLTKFPKIIKKSWADIASESDDESESNLQTMIQNASMTKTATNTKGKLPLAKAQTPPTKQTNNYIYKNKLLTVLQMEPEFWDKNPFKATAKAFPPGFHYKPTTILKTRTFYELILVDSNSVSIKHFKDPKDQTLNTHSTIQILKVLQPRHFGSDLNKGKRFSVPFDPVGYTYWDYVDAWTKVFWHQNTRFKHSWLIYFKTNTIYNFPNWFLQWWDFFGPIPEIFPETVQQGFSQFKKQYNSQESRIPADLKYFSSFALSWIFSWQYRYSKTEKTNQYPSLQRHAFVKWWTQFDSSKADPEQVKLWFKSHPEFLKAADPETSVFLNQKSHLAAFLAGSTSKEVLAKNLKEVLQMLQQEEEASSSKKEETSSVEEDEEDPFYQNEDDCFGEGYKMGRQPCCDKVGLKRGPWTIEEDRKLVNFIINNGIHCWRTVPKLAGLLRCGKSCRLRWINYLRPDLKRGGFTEMEEDQIMQLHSCLGNRWSKIASHFPGRTDNEIKNHWNTKIKKRLKLLGLDPLTLKPAEQKEKSGDDIKNIELQPNTSKGSEQGVENKSLDMHGTREVAKTEGKIEENEVTWDDTTGIFNNYEMLCSQLDLGSWVSQETKSSTSSYCSSSFSLDDSSNHSVGESSYLQENSLQQWVDDLDSILSWDNFNSLEKDFLFLDNRQ</sequence>
<dbReference type="PANTHER" id="PTHR46249">
    <property type="entry name" value="CCHC-TYPE DOMAIN-CONTAINING PROTEIN-RELATED"/>
    <property type="match status" value="1"/>
</dbReference>
<feature type="domain" description="HTH myb-type" evidence="9">
    <location>
        <begin position="1602"/>
        <end position="1656"/>
    </location>
</feature>
<dbReference type="CDD" id="cd00167">
    <property type="entry name" value="SANT"/>
    <property type="match status" value="2"/>
</dbReference>
<dbReference type="PROSITE" id="PS51294">
    <property type="entry name" value="HTH_MYB"/>
    <property type="match status" value="2"/>
</dbReference>
<dbReference type="Pfam" id="PF01107">
    <property type="entry name" value="MP"/>
    <property type="match status" value="1"/>
</dbReference>
<feature type="compositionally biased region" description="Basic and acidic residues" evidence="6">
    <location>
        <begin position="1669"/>
        <end position="1681"/>
    </location>
</feature>
<feature type="compositionally biased region" description="Low complexity" evidence="6">
    <location>
        <begin position="14"/>
        <end position="30"/>
    </location>
</feature>
<dbReference type="Pfam" id="PF00098">
    <property type="entry name" value="zf-CCHC"/>
    <property type="match status" value="1"/>
</dbReference>
<keyword evidence="2" id="KW-0677">Repeat</keyword>
<evidence type="ECO:0000256" key="4">
    <source>
        <dbReference type="ARBA" id="ARBA00023242"/>
    </source>
</evidence>
<comment type="subcellular location">
    <subcellularLocation>
        <location evidence="1">Nucleus</location>
    </subcellularLocation>
</comment>
<protein>
    <submittedName>
        <fullName evidence="10">Myb-related protein 315</fullName>
    </submittedName>
</protein>
<gene>
    <name evidence="10" type="ORF">D0Y65_011544</name>
</gene>
<feature type="domain" description="HTH myb-type" evidence="9">
    <location>
        <begin position="1549"/>
        <end position="1601"/>
    </location>
</feature>
<dbReference type="PROSITE" id="PS50090">
    <property type="entry name" value="MYB_LIKE"/>
    <property type="match status" value="2"/>
</dbReference>
<feature type="region of interest" description="Disordered" evidence="6">
    <location>
        <begin position="14"/>
        <end position="37"/>
    </location>
</feature>
<feature type="domain" description="CCHC-type" evidence="8">
    <location>
        <begin position="919"/>
        <end position="933"/>
    </location>
</feature>
<proteinExistence type="predicted"/>
<dbReference type="GO" id="GO:0008270">
    <property type="term" value="F:zinc ion binding"/>
    <property type="evidence" value="ECO:0007669"/>
    <property type="project" value="UniProtKB-KW"/>
</dbReference>
<feature type="region of interest" description="Disordered" evidence="6">
    <location>
        <begin position="1056"/>
        <end position="1131"/>
    </location>
</feature>
<dbReference type="Gene3D" id="1.10.10.60">
    <property type="entry name" value="Homeodomain-like"/>
    <property type="match status" value="2"/>
</dbReference>
<comment type="caution">
    <text evidence="10">The sequence shown here is derived from an EMBL/GenBank/DDBJ whole genome shotgun (WGS) entry which is preliminary data.</text>
</comment>
<evidence type="ECO:0000256" key="1">
    <source>
        <dbReference type="ARBA" id="ARBA00004123"/>
    </source>
</evidence>
<dbReference type="FunFam" id="1.10.10.60:FF:000001">
    <property type="entry name" value="MYB-related transcription factor"/>
    <property type="match status" value="1"/>
</dbReference>
<dbReference type="EMBL" id="QZWG01000005">
    <property type="protein sequence ID" value="RZC11401.1"/>
    <property type="molecule type" value="Genomic_DNA"/>
</dbReference>
<dbReference type="GO" id="GO:0003677">
    <property type="term" value="F:DNA binding"/>
    <property type="evidence" value="ECO:0007669"/>
    <property type="project" value="UniProtKB-KW"/>
</dbReference>
<evidence type="ECO:0000256" key="5">
    <source>
        <dbReference type="PROSITE-ProRule" id="PRU00047"/>
    </source>
</evidence>
<dbReference type="SMART" id="SM00343">
    <property type="entry name" value="ZnF_C2HC"/>
    <property type="match status" value="1"/>
</dbReference>
<evidence type="ECO:0000259" key="9">
    <source>
        <dbReference type="PROSITE" id="PS51294"/>
    </source>
</evidence>
<keyword evidence="4" id="KW-0539">Nucleus</keyword>
<dbReference type="Pfam" id="PF24925">
    <property type="entry name" value="DUF7746"/>
    <property type="match status" value="1"/>
</dbReference>
<dbReference type="SMART" id="SM00717">
    <property type="entry name" value="SANT"/>
    <property type="match status" value="2"/>
</dbReference>
<name>A0A445KKP1_GLYSO</name>
<keyword evidence="5" id="KW-0479">Metal-binding</keyword>
<organism evidence="10 11">
    <name type="scientific">Glycine soja</name>
    <name type="common">Wild soybean</name>
    <dbReference type="NCBI Taxonomy" id="3848"/>
    <lineage>
        <taxon>Eukaryota</taxon>
        <taxon>Viridiplantae</taxon>
        <taxon>Streptophyta</taxon>
        <taxon>Embryophyta</taxon>
        <taxon>Tracheophyta</taxon>
        <taxon>Spermatophyta</taxon>
        <taxon>Magnoliopsida</taxon>
        <taxon>eudicotyledons</taxon>
        <taxon>Gunneridae</taxon>
        <taxon>Pentapetalae</taxon>
        <taxon>rosids</taxon>
        <taxon>fabids</taxon>
        <taxon>Fabales</taxon>
        <taxon>Fabaceae</taxon>
        <taxon>Papilionoideae</taxon>
        <taxon>50 kb inversion clade</taxon>
        <taxon>NPAAA clade</taxon>
        <taxon>indigoferoid/millettioid clade</taxon>
        <taxon>Phaseoleae</taxon>
        <taxon>Glycine</taxon>
        <taxon>Glycine subgen. Soja</taxon>
    </lineage>
</organism>
<feature type="compositionally biased region" description="Polar residues" evidence="6">
    <location>
        <begin position="1082"/>
        <end position="1131"/>
    </location>
</feature>
<dbReference type="Gene3D" id="4.10.60.10">
    <property type="entry name" value="Zinc finger, CCHC-type"/>
    <property type="match status" value="1"/>
</dbReference>
<dbReference type="Pfam" id="PF22909">
    <property type="entry name" value="Caulimovir_coat_dom"/>
    <property type="match status" value="1"/>
</dbReference>
<reference evidence="10 11" key="1">
    <citation type="submission" date="2018-09" db="EMBL/GenBank/DDBJ databases">
        <title>A high-quality reference genome of wild soybean provides a powerful tool to mine soybean genomes.</title>
        <authorList>
            <person name="Xie M."/>
            <person name="Chung C.Y.L."/>
            <person name="Li M.-W."/>
            <person name="Wong F.-L."/>
            <person name="Chan T.-F."/>
            <person name="Lam H.-M."/>
        </authorList>
    </citation>
    <scope>NUCLEOTIDE SEQUENCE [LARGE SCALE GENOMIC DNA]</scope>
    <source>
        <strain evidence="11">cv. W05</strain>
        <tissue evidence="10">Hypocotyl of etiolated seedlings</tissue>
    </source>
</reference>